<feature type="compositionally biased region" description="Basic and acidic residues" evidence="1">
    <location>
        <begin position="18"/>
        <end position="40"/>
    </location>
</feature>
<dbReference type="Pfam" id="PF25273">
    <property type="entry name" value="DUF7869"/>
    <property type="match status" value="1"/>
</dbReference>
<protein>
    <recommendedName>
        <fullName evidence="2">DUF7869 domain-containing protein</fullName>
    </recommendedName>
</protein>
<dbReference type="PANTHER" id="PTHR10773:SF19">
    <property type="match status" value="1"/>
</dbReference>
<reference evidence="3 4" key="1">
    <citation type="submission" date="2023-11" db="EMBL/GenBank/DDBJ databases">
        <authorList>
            <person name="Hedman E."/>
            <person name="Englund M."/>
            <person name="Stromberg M."/>
            <person name="Nyberg Akerstrom W."/>
            <person name="Nylinder S."/>
            <person name="Jareborg N."/>
            <person name="Kallberg Y."/>
            <person name="Kronander E."/>
        </authorList>
    </citation>
    <scope>NUCLEOTIDE SEQUENCE [LARGE SCALE GENOMIC DNA]</scope>
</reference>
<dbReference type="EMBL" id="CAVLGL010000024">
    <property type="protein sequence ID" value="CAK1581236.1"/>
    <property type="molecule type" value="Genomic_DNA"/>
</dbReference>
<evidence type="ECO:0000313" key="4">
    <source>
        <dbReference type="Proteomes" id="UP001314205"/>
    </source>
</evidence>
<accession>A0AAV1KHK4</accession>
<proteinExistence type="predicted"/>
<dbReference type="AlphaFoldDB" id="A0AAV1KHK4"/>
<dbReference type="Proteomes" id="UP001314205">
    <property type="component" value="Unassembled WGS sequence"/>
</dbReference>
<feature type="domain" description="DUF7869" evidence="2">
    <location>
        <begin position="337"/>
        <end position="479"/>
    </location>
</feature>
<gene>
    <name evidence="3" type="ORF">PARMNEM_LOCUS2925</name>
</gene>
<evidence type="ECO:0000313" key="3">
    <source>
        <dbReference type="EMBL" id="CAK1581236.1"/>
    </source>
</evidence>
<name>A0AAV1KHK4_9NEOP</name>
<evidence type="ECO:0000259" key="2">
    <source>
        <dbReference type="Pfam" id="PF25273"/>
    </source>
</evidence>
<sequence length="614" mass="71630">MDKIPTVVDKNKARKRQSNPEKWKRNRQKLERYSAKKLPEKPKCTHKKRLECDSLKMNDLNSFHTAFYKNKDKRSQDAFILKHIKGGPTYRRRPRKATRKEKVISTRYYIYSRSIKKMIRVCQKTFLDVLGINKYRVEGIAKKFLKEGLIPEERRGGDRKSRKYFDRKTSVMAFVKKLKCSEPHYCRGSSSVRLYLPAELNINKLYKIYDNQVPEHLKVKRSYFRNVFNTNFNLGFGSPRTDVCSVCLQYAEKIKAARDNRTKSDLMIQLRVHKKRAQAFFNYLKEDSPNVFILSYDCQKNMPLPKIPDQSTYYSRQIYLFNFTIVAGSSKSQLNKDSTFAYVWTEDRFPKDSNLIASATYHRLNATTFPLQINTVRLMADGCAGRNKNTTVVGMCQKWFTEAPQDIKKMEIIFPVVGHSFLPADRVFGRIEKEFRKRDTILEPTGYTNIIKEYSSLITVGQECPVKDWKDAAKKVLKPVGTWHVPFMKCKRFILKRSKITAGNVLVKGEIHYVADTGAYRNVCKKGKYTNMINPHDIRLGSGTLKATKIRDVNKLLSTHFDADWRSYEMLSFYDKLIPNTVPVDDVENEEDENNDVDLETSCQEQIIFNDLMI</sequence>
<organism evidence="3 4">
    <name type="scientific">Parnassius mnemosyne</name>
    <name type="common">clouded apollo</name>
    <dbReference type="NCBI Taxonomy" id="213953"/>
    <lineage>
        <taxon>Eukaryota</taxon>
        <taxon>Metazoa</taxon>
        <taxon>Ecdysozoa</taxon>
        <taxon>Arthropoda</taxon>
        <taxon>Hexapoda</taxon>
        <taxon>Insecta</taxon>
        <taxon>Pterygota</taxon>
        <taxon>Neoptera</taxon>
        <taxon>Endopterygota</taxon>
        <taxon>Lepidoptera</taxon>
        <taxon>Glossata</taxon>
        <taxon>Ditrysia</taxon>
        <taxon>Papilionoidea</taxon>
        <taxon>Papilionidae</taxon>
        <taxon>Parnassiinae</taxon>
        <taxon>Parnassini</taxon>
        <taxon>Parnassius</taxon>
        <taxon>Driopa</taxon>
    </lineage>
</organism>
<keyword evidence="4" id="KW-1185">Reference proteome</keyword>
<evidence type="ECO:0000256" key="1">
    <source>
        <dbReference type="SAM" id="MobiDB-lite"/>
    </source>
</evidence>
<dbReference type="PANTHER" id="PTHR10773">
    <property type="entry name" value="DNA-DIRECTED RNA POLYMERASES I, II, AND III SUBUNIT RPABC2"/>
    <property type="match status" value="1"/>
</dbReference>
<feature type="region of interest" description="Disordered" evidence="1">
    <location>
        <begin position="1"/>
        <end position="40"/>
    </location>
</feature>
<dbReference type="InterPro" id="IPR057191">
    <property type="entry name" value="DUF7869"/>
</dbReference>
<comment type="caution">
    <text evidence="3">The sequence shown here is derived from an EMBL/GenBank/DDBJ whole genome shotgun (WGS) entry which is preliminary data.</text>
</comment>